<gene>
    <name evidence="1" type="ORF">DTL42_17995</name>
</gene>
<dbReference type="Proteomes" id="UP000253562">
    <property type="component" value="Unassembled WGS sequence"/>
</dbReference>
<dbReference type="EMBL" id="QPEX01000036">
    <property type="protein sequence ID" value="RCS44024.1"/>
    <property type="molecule type" value="Genomic_DNA"/>
</dbReference>
<evidence type="ECO:0000313" key="2">
    <source>
        <dbReference type="Proteomes" id="UP000253562"/>
    </source>
</evidence>
<dbReference type="AlphaFoldDB" id="A0A368KRH5"/>
<accession>A0A368KRH5</accession>
<reference evidence="1 2" key="1">
    <citation type="submission" date="2018-07" db="EMBL/GenBank/DDBJ databases">
        <title>Comparative genomes isolates from brazilian mangrove.</title>
        <authorList>
            <person name="De Araujo J.E."/>
            <person name="Taketani R.G."/>
            <person name="Silva M.C.P."/>
            <person name="Lourenco M.V."/>
            <person name="Oliveira V.M."/>
            <person name="Andreote F.D."/>
        </authorList>
    </citation>
    <scope>NUCLEOTIDE SEQUENCE [LARGE SCALE GENOMIC DNA]</scope>
    <source>
        <strain evidence="1 2">HEX PRIS-MGV</strain>
    </source>
</reference>
<comment type="caution">
    <text evidence="1">The sequence shown here is derived from an EMBL/GenBank/DDBJ whole genome shotgun (WGS) entry which is preliminary data.</text>
</comment>
<name>A0A368KRH5_9BACT</name>
<evidence type="ECO:0000313" key="1">
    <source>
        <dbReference type="EMBL" id="RCS44024.1"/>
    </source>
</evidence>
<protein>
    <submittedName>
        <fullName evidence="1">Uncharacterized protein</fullName>
    </submittedName>
</protein>
<organism evidence="1 2">
    <name type="scientific">Bremerella cremea</name>
    <dbReference type="NCBI Taxonomy" id="1031537"/>
    <lineage>
        <taxon>Bacteria</taxon>
        <taxon>Pseudomonadati</taxon>
        <taxon>Planctomycetota</taxon>
        <taxon>Planctomycetia</taxon>
        <taxon>Pirellulales</taxon>
        <taxon>Pirellulaceae</taxon>
        <taxon>Bremerella</taxon>
    </lineage>
</organism>
<sequence length="94" mass="10122">MFIPLAIGPLERADRFEYAICDLLEAEDSGYVVGSGTYGSREGISGANIQIAVATLPVMNRIIGILRKGGAPPESTIEIVDESKVIRLEDWGDL</sequence>
<proteinExistence type="predicted"/>